<keyword evidence="2" id="KW-1185">Reference proteome</keyword>
<reference evidence="1 2" key="1">
    <citation type="submission" date="2020-08" db="EMBL/GenBank/DDBJ databases">
        <title>Sequencing the genomes of 1000 actinobacteria strains.</title>
        <authorList>
            <person name="Klenk H.-P."/>
        </authorList>
    </citation>
    <scope>NUCLEOTIDE SEQUENCE [LARGE SCALE GENOMIC DNA]</scope>
    <source>
        <strain evidence="1 2">DSM 102030</strain>
    </source>
</reference>
<accession>A0A7W7W5A4</accession>
<comment type="caution">
    <text evidence="1">The sequence shown here is derived from an EMBL/GenBank/DDBJ whole genome shotgun (WGS) entry which is preliminary data.</text>
</comment>
<dbReference type="RefSeq" id="WP_184584850.1">
    <property type="nucleotide sequence ID" value="NZ_JACHJT010000002.1"/>
</dbReference>
<organism evidence="1 2">
    <name type="scientific">Lipingzhangella halophila</name>
    <dbReference type="NCBI Taxonomy" id="1783352"/>
    <lineage>
        <taxon>Bacteria</taxon>
        <taxon>Bacillati</taxon>
        <taxon>Actinomycetota</taxon>
        <taxon>Actinomycetes</taxon>
        <taxon>Streptosporangiales</taxon>
        <taxon>Nocardiopsidaceae</taxon>
        <taxon>Lipingzhangella</taxon>
    </lineage>
</organism>
<name>A0A7W7W5A4_9ACTN</name>
<dbReference type="Proteomes" id="UP000523007">
    <property type="component" value="Unassembled WGS sequence"/>
</dbReference>
<sequence length="117" mass="12934">MAEEILEFIVMVDGGGTESEVLRAITERVPDATGVREDACQIRGNQAEVWRNEDADPSLAGDDEEGYLYYPWRVEVTPESDDVDEDAQVALAGELLGAFRAPSWRAVLAATFEDRVE</sequence>
<proteinExistence type="predicted"/>
<evidence type="ECO:0000313" key="2">
    <source>
        <dbReference type="Proteomes" id="UP000523007"/>
    </source>
</evidence>
<protein>
    <submittedName>
        <fullName evidence="1">Uncharacterized protein</fullName>
    </submittedName>
</protein>
<dbReference type="AlphaFoldDB" id="A0A7W7W5A4"/>
<dbReference type="EMBL" id="JACHJT010000002">
    <property type="protein sequence ID" value="MBB4935067.1"/>
    <property type="molecule type" value="Genomic_DNA"/>
</dbReference>
<evidence type="ECO:0000313" key="1">
    <source>
        <dbReference type="EMBL" id="MBB4935067.1"/>
    </source>
</evidence>
<gene>
    <name evidence="1" type="ORF">F4561_005961</name>
</gene>